<dbReference type="RefSeq" id="WP_209512541.1">
    <property type="nucleotide sequence ID" value="NZ_JAGGKS010000008.1"/>
</dbReference>
<keyword evidence="2" id="KW-1185">Reference proteome</keyword>
<evidence type="ECO:0000313" key="2">
    <source>
        <dbReference type="Proteomes" id="UP001519342"/>
    </source>
</evidence>
<proteinExistence type="predicted"/>
<dbReference type="Gene3D" id="1.20.1260.10">
    <property type="match status" value="1"/>
</dbReference>
<reference evidence="1 2" key="1">
    <citation type="submission" date="2021-03" db="EMBL/GenBank/DDBJ databases">
        <title>Genomic Encyclopedia of Type Strains, Phase IV (KMG-IV): sequencing the most valuable type-strain genomes for metagenomic binning, comparative biology and taxonomic classification.</title>
        <authorList>
            <person name="Goeker M."/>
        </authorList>
    </citation>
    <scope>NUCLEOTIDE SEQUENCE [LARGE SCALE GENOMIC DNA]</scope>
    <source>
        <strain evidence="1 2">DSM 24004</strain>
    </source>
</reference>
<dbReference type="Proteomes" id="UP001519342">
    <property type="component" value="Unassembled WGS sequence"/>
</dbReference>
<name>A0ABS4GGL4_9FIRM</name>
<gene>
    <name evidence="1" type="ORF">J2Z76_002691</name>
</gene>
<dbReference type="InterPro" id="IPR012347">
    <property type="entry name" value="Ferritin-like"/>
</dbReference>
<accession>A0ABS4GGL4</accession>
<evidence type="ECO:0008006" key="3">
    <source>
        <dbReference type="Google" id="ProtNLM"/>
    </source>
</evidence>
<protein>
    <recommendedName>
        <fullName evidence="3">DUF2383 domain-containing protein</fullName>
    </recommendedName>
</protein>
<sequence length="144" mass="16432">MNSHNTNDFLAEIYRGANMGVQTINNLLMKVTDNTIYNELKYQLRSYEEIANEAYAEIMKRNSKPKDISMFDKMSAKMSIGINTFINNNSSHIADMLIKGNTMGVTGITKSLNSHSDADKEIKDLADRFVKLEQDNIDRLKKFL</sequence>
<dbReference type="EMBL" id="JAGGKS010000008">
    <property type="protein sequence ID" value="MBP1926821.1"/>
    <property type="molecule type" value="Genomic_DNA"/>
</dbReference>
<evidence type="ECO:0000313" key="1">
    <source>
        <dbReference type="EMBL" id="MBP1926821.1"/>
    </source>
</evidence>
<organism evidence="1 2">
    <name type="scientific">Sedimentibacter acidaminivorans</name>
    <dbReference type="NCBI Taxonomy" id="913099"/>
    <lineage>
        <taxon>Bacteria</taxon>
        <taxon>Bacillati</taxon>
        <taxon>Bacillota</taxon>
        <taxon>Tissierellia</taxon>
        <taxon>Sedimentibacter</taxon>
    </lineage>
</organism>
<comment type="caution">
    <text evidence="1">The sequence shown here is derived from an EMBL/GenBank/DDBJ whole genome shotgun (WGS) entry which is preliminary data.</text>
</comment>